<evidence type="ECO:0000313" key="2">
    <source>
        <dbReference type="Proteomes" id="UP000199181"/>
    </source>
</evidence>
<name>A0A1I0FDF2_9BACT</name>
<gene>
    <name evidence="1" type="ORF">SAMN05443639_103355</name>
</gene>
<dbReference type="PROSITE" id="PS51257">
    <property type="entry name" value="PROKAR_LIPOPROTEIN"/>
    <property type="match status" value="1"/>
</dbReference>
<dbReference type="Proteomes" id="UP000199181">
    <property type="component" value="Unassembled WGS sequence"/>
</dbReference>
<dbReference type="RefSeq" id="WP_093517927.1">
    <property type="nucleotide sequence ID" value="NZ_FOIJ01000003.1"/>
</dbReference>
<organism evidence="1 2">
    <name type="scientific">Stigmatella erecta</name>
    <dbReference type="NCBI Taxonomy" id="83460"/>
    <lineage>
        <taxon>Bacteria</taxon>
        <taxon>Pseudomonadati</taxon>
        <taxon>Myxococcota</taxon>
        <taxon>Myxococcia</taxon>
        <taxon>Myxococcales</taxon>
        <taxon>Cystobacterineae</taxon>
        <taxon>Archangiaceae</taxon>
        <taxon>Stigmatella</taxon>
    </lineage>
</organism>
<accession>A0A1I0FDF2</accession>
<sequence length="157" mass="16942">MHTPRASVFRSLAHFAVGGSLLGLLACGDSDPEVFQRLLVESAQGPCSEGMDCEGSDEVRADGTFRVDRFHAPGAPIQQVLLPPHEVEDVREAATDSGLLELLERGEHPCGTVTDASVWLTLELEDRSYRAQLAGCDAPGVGRLTALLKRLRDTYTP</sequence>
<dbReference type="AlphaFoldDB" id="A0A1I0FDF2"/>
<evidence type="ECO:0000313" key="1">
    <source>
        <dbReference type="EMBL" id="SET55972.1"/>
    </source>
</evidence>
<keyword evidence="2" id="KW-1185">Reference proteome</keyword>
<evidence type="ECO:0008006" key="3">
    <source>
        <dbReference type="Google" id="ProtNLM"/>
    </source>
</evidence>
<dbReference type="EMBL" id="FOIJ01000003">
    <property type="protein sequence ID" value="SET55972.1"/>
    <property type="molecule type" value="Genomic_DNA"/>
</dbReference>
<proteinExistence type="predicted"/>
<protein>
    <recommendedName>
        <fullName evidence="3">Lipoprotein</fullName>
    </recommendedName>
</protein>
<reference evidence="2" key="1">
    <citation type="submission" date="2016-10" db="EMBL/GenBank/DDBJ databases">
        <authorList>
            <person name="Varghese N."/>
            <person name="Submissions S."/>
        </authorList>
    </citation>
    <scope>NUCLEOTIDE SEQUENCE [LARGE SCALE GENOMIC DNA]</scope>
    <source>
        <strain evidence="2">DSM 16858</strain>
    </source>
</reference>